<evidence type="ECO:0000256" key="4">
    <source>
        <dbReference type="ARBA" id="ARBA00022801"/>
    </source>
</evidence>
<keyword evidence="11" id="KW-1185">Reference proteome</keyword>
<reference evidence="11" key="1">
    <citation type="journal article" date="2019" name="Int. J. Syst. Evol. Microbiol.">
        <title>The Global Catalogue of Microorganisms (GCM) 10K type strain sequencing project: providing services to taxonomists for standard genome sequencing and annotation.</title>
        <authorList>
            <consortium name="The Broad Institute Genomics Platform"/>
            <consortium name="The Broad Institute Genome Sequencing Center for Infectious Disease"/>
            <person name="Wu L."/>
            <person name="Ma J."/>
        </authorList>
    </citation>
    <scope>NUCLEOTIDE SEQUENCE [LARGE SCALE GENOMIC DNA]</scope>
    <source>
        <strain evidence="11">CGMCC 1.15931</strain>
    </source>
</reference>
<evidence type="ECO:0000313" key="10">
    <source>
        <dbReference type="EMBL" id="GGB96831.1"/>
    </source>
</evidence>
<feature type="chain" id="PRO_5046181174" evidence="7">
    <location>
        <begin position="29"/>
        <end position="375"/>
    </location>
</feature>
<feature type="domain" description="LD-carboxypeptidase C-terminal" evidence="9">
    <location>
        <begin position="244"/>
        <end position="360"/>
    </location>
</feature>
<dbReference type="PIRSF" id="PIRSF028757">
    <property type="entry name" value="LD-carboxypeptidase"/>
    <property type="match status" value="1"/>
</dbReference>
<dbReference type="Gene3D" id="3.40.50.10740">
    <property type="entry name" value="Class I glutamine amidotransferase-like"/>
    <property type="match status" value="1"/>
</dbReference>
<comment type="similarity">
    <text evidence="1">Belongs to the peptidase S66 family.</text>
</comment>
<feature type="compositionally biased region" description="Polar residues" evidence="6">
    <location>
        <begin position="36"/>
        <end position="47"/>
    </location>
</feature>
<dbReference type="InterPro" id="IPR006311">
    <property type="entry name" value="TAT_signal"/>
</dbReference>
<dbReference type="InterPro" id="IPR040921">
    <property type="entry name" value="Peptidase_S66C"/>
</dbReference>
<dbReference type="Gene3D" id="3.50.30.60">
    <property type="entry name" value="LD-carboxypeptidase A C-terminal domain-like"/>
    <property type="match status" value="1"/>
</dbReference>
<dbReference type="EMBL" id="BMKG01000006">
    <property type="protein sequence ID" value="GGB96831.1"/>
    <property type="molecule type" value="Genomic_DNA"/>
</dbReference>
<evidence type="ECO:0000256" key="6">
    <source>
        <dbReference type="SAM" id="MobiDB-lite"/>
    </source>
</evidence>
<evidence type="ECO:0000313" key="11">
    <source>
        <dbReference type="Proteomes" id="UP000622638"/>
    </source>
</evidence>
<dbReference type="InterPro" id="IPR027478">
    <property type="entry name" value="LdcA_N"/>
</dbReference>
<dbReference type="InterPro" id="IPR029062">
    <property type="entry name" value="Class_I_gatase-like"/>
</dbReference>
<dbReference type="Proteomes" id="UP000622638">
    <property type="component" value="Unassembled WGS sequence"/>
</dbReference>
<feature type="domain" description="LD-carboxypeptidase N-terminal" evidence="8">
    <location>
        <begin position="73"/>
        <end position="189"/>
    </location>
</feature>
<evidence type="ECO:0000256" key="3">
    <source>
        <dbReference type="ARBA" id="ARBA00022670"/>
    </source>
</evidence>
<evidence type="ECO:0000256" key="2">
    <source>
        <dbReference type="ARBA" id="ARBA00022645"/>
    </source>
</evidence>
<proteinExistence type="inferred from homology"/>
<evidence type="ECO:0000256" key="5">
    <source>
        <dbReference type="ARBA" id="ARBA00022825"/>
    </source>
</evidence>
<evidence type="ECO:0000259" key="8">
    <source>
        <dbReference type="Pfam" id="PF02016"/>
    </source>
</evidence>
<keyword evidence="4" id="KW-0378">Hydrolase</keyword>
<dbReference type="Pfam" id="PF17676">
    <property type="entry name" value="Peptidase_S66C"/>
    <property type="match status" value="1"/>
</dbReference>
<evidence type="ECO:0000256" key="7">
    <source>
        <dbReference type="SAM" id="SignalP"/>
    </source>
</evidence>
<name>A0ABQ1KJV5_9BURK</name>
<dbReference type="InterPro" id="IPR003507">
    <property type="entry name" value="S66_fam"/>
</dbReference>
<organism evidence="10 11">
    <name type="scientific">Pseudoduganella buxea</name>
    <dbReference type="NCBI Taxonomy" id="1949069"/>
    <lineage>
        <taxon>Bacteria</taxon>
        <taxon>Pseudomonadati</taxon>
        <taxon>Pseudomonadota</taxon>
        <taxon>Betaproteobacteria</taxon>
        <taxon>Burkholderiales</taxon>
        <taxon>Oxalobacteraceae</taxon>
        <taxon>Telluria group</taxon>
        <taxon>Pseudoduganella</taxon>
    </lineage>
</organism>
<accession>A0ABQ1KJV5</accession>
<dbReference type="SUPFAM" id="SSF52317">
    <property type="entry name" value="Class I glutamine amidotransferase-like"/>
    <property type="match status" value="1"/>
</dbReference>
<keyword evidence="3" id="KW-0645">Protease</keyword>
<dbReference type="InterPro" id="IPR040449">
    <property type="entry name" value="Peptidase_S66_N"/>
</dbReference>
<dbReference type="CDD" id="cd07025">
    <property type="entry name" value="Peptidase_S66"/>
    <property type="match status" value="1"/>
</dbReference>
<gene>
    <name evidence="10" type="ORF">GCM10011572_18470</name>
</gene>
<dbReference type="Pfam" id="PF02016">
    <property type="entry name" value="Peptidase_S66"/>
    <property type="match status" value="1"/>
</dbReference>
<protein>
    <submittedName>
        <fullName evidence="10">Peptidase U61</fullName>
    </submittedName>
</protein>
<dbReference type="PANTHER" id="PTHR30237:SF2">
    <property type="entry name" value="MUREIN TETRAPEPTIDE CARBOXYPEPTIDASE"/>
    <property type="match status" value="1"/>
</dbReference>
<keyword evidence="5" id="KW-0720">Serine protease</keyword>
<evidence type="ECO:0000256" key="1">
    <source>
        <dbReference type="ARBA" id="ARBA00010233"/>
    </source>
</evidence>
<dbReference type="PANTHER" id="PTHR30237">
    <property type="entry name" value="MURAMOYLTETRAPEPTIDE CARBOXYPEPTIDASE"/>
    <property type="match status" value="1"/>
</dbReference>
<sequence length="375" mass="40445">MTTRRNLGRLLAAGVIARLAAGLPAARAASPKLASPNLTAPKLTSYTPPQPRRHTMPHPPLIKPPRLAPGNTVGLIAPAGVISQALVDKSVARVEALGFRVRLGAHLTAVHGNYAGLWAQRMIDFNAMFRDPDVKAIWAIRGGSGALQLLPHIDYQMVRANPKIFVGYSDITALHLALRRHAGLVTFHGPLAMSTPSDYATTHLMNLLMDPQEEYVIPMSAENDRRALLAPQFTRRTVVAGVAEGRLTGGNLSLVAALAGTPYAADIRDSILFLEDVNEEPYRIDRMLMQLQMNQPFGQAAGVMLGVFEGCGPAPGESALTLDETTDQHLRPLRIPAVTGYSFGHIRDQFTLPMGLRARLDTGTQTLTLLEAGVS</sequence>
<dbReference type="PROSITE" id="PS51318">
    <property type="entry name" value="TAT"/>
    <property type="match status" value="1"/>
</dbReference>
<feature type="region of interest" description="Disordered" evidence="6">
    <location>
        <begin position="34"/>
        <end position="64"/>
    </location>
</feature>
<keyword evidence="2" id="KW-0121">Carboxypeptidase</keyword>
<feature type="signal peptide" evidence="7">
    <location>
        <begin position="1"/>
        <end position="28"/>
    </location>
</feature>
<dbReference type="InterPro" id="IPR027461">
    <property type="entry name" value="Carboxypeptidase_A_C_sf"/>
</dbReference>
<comment type="caution">
    <text evidence="10">The sequence shown here is derived from an EMBL/GenBank/DDBJ whole genome shotgun (WGS) entry which is preliminary data.</text>
</comment>
<dbReference type="SUPFAM" id="SSF141986">
    <property type="entry name" value="LD-carboxypeptidase A C-terminal domain-like"/>
    <property type="match status" value="1"/>
</dbReference>
<keyword evidence="7" id="KW-0732">Signal</keyword>
<evidence type="ECO:0000259" key="9">
    <source>
        <dbReference type="Pfam" id="PF17676"/>
    </source>
</evidence>